<name>A0ABT3TTZ4_9ACTN</name>
<evidence type="ECO:0000313" key="3">
    <source>
        <dbReference type="Proteomes" id="UP001163064"/>
    </source>
</evidence>
<evidence type="ECO:0000256" key="1">
    <source>
        <dbReference type="SAM" id="MobiDB-lite"/>
    </source>
</evidence>
<evidence type="ECO:0000313" key="2">
    <source>
        <dbReference type="EMBL" id="MCX3060482.1"/>
    </source>
</evidence>
<dbReference type="EMBL" id="JAPHNL010000111">
    <property type="protein sequence ID" value="MCX3060482.1"/>
    <property type="molecule type" value="Genomic_DNA"/>
</dbReference>
<accession>A0ABT3TTZ4</accession>
<keyword evidence="3" id="KW-1185">Reference proteome</keyword>
<feature type="region of interest" description="Disordered" evidence="1">
    <location>
        <begin position="1"/>
        <end position="63"/>
    </location>
</feature>
<proteinExistence type="predicted"/>
<sequence>MRAEGVVRGTRSPGGRRLPAGVTGLRSARVVCGPGASSADGDRPPERAAPTGSRARTSVSDGAGASGLAGVAVRWHAVHPEFDIVRDPAWLAV</sequence>
<dbReference type="RefSeq" id="WP_266599107.1">
    <property type="nucleotide sequence ID" value="NZ_JAPHNL010000111.1"/>
</dbReference>
<protein>
    <submittedName>
        <fullName evidence="2">Uncharacterized protein</fullName>
    </submittedName>
</protein>
<dbReference type="Proteomes" id="UP001163064">
    <property type="component" value="Unassembled WGS sequence"/>
</dbReference>
<reference evidence="2" key="1">
    <citation type="submission" date="2022-10" db="EMBL/GenBank/DDBJ databases">
        <title>Streptomyces beihaiensis sp. nov., a chitin degrading actinobacterium, isolated from shrimp pond soil.</title>
        <authorList>
            <person name="Xie J."/>
            <person name="Shen N."/>
        </authorList>
    </citation>
    <scope>NUCLEOTIDE SEQUENCE</scope>
    <source>
        <strain evidence="2">GXMU-J5</strain>
    </source>
</reference>
<comment type="caution">
    <text evidence="2">The sequence shown here is derived from an EMBL/GenBank/DDBJ whole genome shotgun (WGS) entry which is preliminary data.</text>
</comment>
<organism evidence="2 3">
    <name type="scientific">Streptomyces beihaiensis</name>
    <dbReference type="NCBI Taxonomy" id="2984495"/>
    <lineage>
        <taxon>Bacteria</taxon>
        <taxon>Bacillati</taxon>
        <taxon>Actinomycetota</taxon>
        <taxon>Actinomycetes</taxon>
        <taxon>Kitasatosporales</taxon>
        <taxon>Streptomycetaceae</taxon>
        <taxon>Streptomyces</taxon>
    </lineage>
</organism>
<feature type="non-terminal residue" evidence="2">
    <location>
        <position position="93"/>
    </location>
</feature>
<gene>
    <name evidence="2" type="ORF">OFY01_12070</name>
</gene>